<evidence type="ECO:0000259" key="1">
    <source>
        <dbReference type="Pfam" id="PF12802"/>
    </source>
</evidence>
<name>A0ABS8DSJ0_9GAMM</name>
<keyword evidence="3" id="KW-1185">Reference proteome</keyword>
<organism evidence="2 3">
    <name type="scientific">Vreelandella malpeensis</name>
    <dbReference type="NCBI Taxonomy" id="1172368"/>
    <lineage>
        <taxon>Bacteria</taxon>
        <taxon>Pseudomonadati</taxon>
        <taxon>Pseudomonadota</taxon>
        <taxon>Gammaproteobacteria</taxon>
        <taxon>Oceanospirillales</taxon>
        <taxon>Halomonadaceae</taxon>
        <taxon>Vreelandella</taxon>
    </lineage>
</organism>
<feature type="domain" description="HTH marR-type" evidence="1">
    <location>
        <begin position="21"/>
        <end position="73"/>
    </location>
</feature>
<dbReference type="Proteomes" id="UP001319882">
    <property type="component" value="Unassembled WGS sequence"/>
</dbReference>
<reference evidence="2 3" key="1">
    <citation type="journal article" date="2021" name="Sci. Rep.">
        <title>Genome analysis of a halophilic bacterium Halomonas malpeensis YU-PRIM-29(T) reveals its exopolysaccharide and pigment producing capabilities.</title>
        <authorList>
            <person name="Athmika"/>
            <person name="Ghate S.D."/>
            <person name="Arun A.B."/>
            <person name="Rao S.S."/>
            <person name="Kumar S.T.A."/>
            <person name="Kandiyil M.K."/>
            <person name="Saptami K."/>
            <person name="Rekha P.D."/>
        </authorList>
    </citation>
    <scope>NUCLEOTIDE SEQUENCE [LARGE SCALE GENOMIC DNA]</scope>
    <source>
        <strain evidence="3">prim 29</strain>
    </source>
</reference>
<dbReference type="InterPro" id="IPR036390">
    <property type="entry name" value="WH_DNA-bd_sf"/>
</dbReference>
<evidence type="ECO:0000313" key="3">
    <source>
        <dbReference type="Proteomes" id="UP001319882"/>
    </source>
</evidence>
<comment type="caution">
    <text evidence="2">The sequence shown here is derived from an EMBL/GenBank/DDBJ whole genome shotgun (WGS) entry which is preliminary data.</text>
</comment>
<accession>A0ABS8DSJ0</accession>
<proteinExistence type="predicted"/>
<dbReference type="InterPro" id="IPR000835">
    <property type="entry name" value="HTH_MarR-typ"/>
</dbReference>
<dbReference type="RefSeq" id="WP_227389956.1">
    <property type="nucleotide sequence ID" value="NZ_JBHSCJ010000004.1"/>
</dbReference>
<sequence length="96" mass="10128">MPDTATLERALKNLQRAHPSLDALQALVLLALDDQGKDGLSSALLSRRLGIEHALIRRALAELEVQGWVHLTAGGGASPALRVTLARSLPGAAPYT</sequence>
<dbReference type="EMBL" id="WHVL01000003">
    <property type="protein sequence ID" value="MCB8889293.1"/>
    <property type="molecule type" value="Genomic_DNA"/>
</dbReference>
<dbReference type="Pfam" id="PF12802">
    <property type="entry name" value="MarR_2"/>
    <property type="match status" value="1"/>
</dbReference>
<dbReference type="InterPro" id="IPR036388">
    <property type="entry name" value="WH-like_DNA-bd_sf"/>
</dbReference>
<evidence type="ECO:0000313" key="2">
    <source>
        <dbReference type="EMBL" id="MCB8889293.1"/>
    </source>
</evidence>
<dbReference type="SUPFAM" id="SSF46785">
    <property type="entry name" value="Winged helix' DNA-binding domain"/>
    <property type="match status" value="1"/>
</dbReference>
<dbReference type="Gene3D" id="1.10.10.10">
    <property type="entry name" value="Winged helix-like DNA-binding domain superfamily/Winged helix DNA-binding domain"/>
    <property type="match status" value="1"/>
</dbReference>
<protein>
    <submittedName>
        <fullName evidence="2">MarR family transcriptional regulator</fullName>
    </submittedName>
</protein>
<gene>
    <name evidence="2" type="ORF">GEV37_09240</name>
</gene>